<dbReference type="InterPro" id="IPR025944">
    <property type="entry name" value="Sigma_54_int_dom_CS"/>
</dbReference>
<dbReference type="InterPro" id="IPR003593">
    <property type="entry name" value="AAA+_ATPase"/>
</dbReference>
<dbReference type="InterPro" id="IPR025662">
    <property type="entry name" value="Sigma_54_int_dom_ATP-bd_1"/>
</dbReference>
<dbReference type="GO" id="GO:0003677">
    <property type="term" value="F:DNA binding"/>
    <property type="evidence" value="ECO:0007669"/>
    <property type="project" value="UniProtKB-KW"/>
</dbReference>
<evidence type="ECO:0000256" key="5">
    <source>
        <dbReference type="ARBA" id="ARBA00022797"/>
    </source>
</evidence>
<feature type="domain" description="ACT" evidence="14">
    <location>
        <begin position="2"/>
        <end position="73"/>
    </location>
</feature>
<keyword evidence="4" id="KW-0547">Nucleotide-binding</keyword>
<dbReference type="CDD" id="cd00009">
    <property type="entry name" value="AAA"/>
    <property type="match status" value="1"/>
</dbReference>
<evidence type="ECO:0000256" key="1">
    <source>
        <dbReference type="ARBA" id="ARBA00004496"/>
    </source>
</evidence>
<dbReference type="Proteomes" id="UP000256478">
    <property type="component" value="Unassembled WGS sequence"/>
</dbReference>
<evidence type="ECO:0000256" key="8">
    <source>
        <dbReference type="ARBA" id="ARBA00023125"/>
    </source>
</evidence>
<evidence type="ECO:0000256" key="7">
    <source>
        <dbReference type="ARBA" id="ARBA00023015"/>
    </source>
</evidence>
<evidence type="ECO:0000259" key="13">
    <source>
        <dbReference type="PROSITE" id="PS50112"/>
    </source>
</evidence>
<dbReference type="AlphaFoldDB" id="A0A3E0TT33"/>
<keyword evidence="7" id="KW-0805">Transcription regulation</keyword>
<dbReference type="FunFam" id="3.40.50.300:FF:000006">
    <property type="entry name" value="DNA-binding transcriptional regulator NtrC"/>
    <property type="match status" value="1"/>
</dbReference>
<protein>
    <recommendedName>
        <fullName evidence="11">HTH-type transcriptional regulatory protein TyrR</fullName>
    </recommendedName>
</protein>
<accession>A0A3E0TT33</accession>
<dbReference type="SUPFAM" id="SSF55021">
    <property type="entry name" value="ACT-like"/>
    <property type="match status" value="1"/>
</dbReference>
<comment type="caution">
    <text evidence="15">The sequence shown here is derived from an EMBL/GenBank/DDBJ whole genome shotgun (WGS) entry which is preliminary data.</text>
</comment>
<dbReference type="RefSeq" id="WP_116008659.1">
    <property type="nucleotide sequence ID" value="NZ_QUOU01000001.1"/>
</dbReference>
<dbReference type="Gene3D" id="1.10.10.60">
    <property type="entry name" value="Homeodomain-like"/>
    <property type="match status" value="1"/>
</dbReference>
<dbReference type="PROSITE" id="PS50045">
    <property type="entry name" value="SIGMA54_INTERACT_4"/>
    <property type="match status" value="1"/>
</dbReference>
<feature type="domain" description="Sigma-54 factor interaction" evidence="12">
    <location>
        <begin position="207"/>
        <end position="433"/>
    </location>
</feature>
<dbReference type="Pfam" id="PF18024">
    <property type="entry name" value="HTH_50"/>
    <property type="match status" value="1"/>
</dbReference>
<evidence type="ECO:0000313" key="16">
    <source>
        <dbReference type="Proteomes" id="UP000256478"/>
    </source>
</evidence>
<keyword evidence="9" id="KW-0010">Activator</keyword>
<dbReference type="InterPro" id="IPR045865">
    <property type="entry name" value="ACT-like_dom_sf"/>
</dbReference>
<dbReference type="InterPro" id="IPR027417">
    <property type="entry name" value="P-loop_NTPase"/>
</dbReference>
<evidence type="ECO:0000256" key="3">
    <source>
        <dbReference type="ARBA" id="ARBA00022491"/>
    </source>
</evidence>
<dbReference type="CDD" id="cd04877">
    <property type="entry name" value="ACT_TyrR"/>
    <property type="match status" value="1"/>
</dbReference>
<evidence type="ECO:0000259" key="14">
    <source>
        <dbReference type="PROSITE" id="PS51671"/>
    </source>
</evidence>
<dbReference type="Gene3D" id="3.40.50.300">
    <property type="entry name" value="P-loop containing nucleotide triphosphate hydrolases"/>
    <property type="match status" value="1"/>
</dbReference>
<dbReference type="InterPro" id="IPR002078">
    <property type="entry name" value="Sigma_54_int"/>
</dbReference>
<evidence type="ECO:0000256" key="4">
    <source>
        <dbReference type="ARBA" id="ARBA00022741"/>
    </source>
</evidence>
<evidence type="ECO:0000256" key="6">
    <source>
        <dbReference type="ARBA" id="ARBA00022840"/>
    </source>
</evidence>
<dbReference type="Pfam" id="PF01842">
    <property type="entry name" value="ACT"/>
    <property type="match status" value="1"/>
</dbReference>
<evidence type="ECO:0000256" key="9">
    <source>
        <dbReference type="ARBA" id="ARBA00023159"/>
    </source>
</evidence>
<organism evidence="15 16">
    <name type="scientific">Thalassotalea euphylliae</name>
    <dbReference type="NCBI Taxonomy" id="1655234"/>
    <lineage>
        <taxon>Bacteria</taxon>
        <taxon>Pseudomonadati</taxon>
        <taxon>Pseudomonadota</taxon>
        <taxon>Gammaproteobacteria</taxon>
        <taxon>Alteromonadales</taxon>
        <taxon>Colwelliaceae</taxon>
        <taxon>Thalassotalea</taxon>
    </lineage>
</organism>
<evidence type="ECO:0000259" key="12">
    <source>
        <dbReference type="PROSITE" id="PS50045"/>
    </source>
</evidence>
<dbReference type="SMART" id="SM00382">
    <property type="entry name" value="AAA"/>
    <property type="match status" value="1"/>
</dbReference>
<feature type="domain" description="PAS" evidence="13">
    <location>
        <begin position="79"/>
        <end position="124"/>
    </location>
</feature>
<dbReference type="SUPFAM" id="SSF46689">
    <property type="entry name" value="Homeodomain-like"/>
    <property type="match status" value="1"/>
</dbReference>
<keyword evidence="5" id="KW-0058">Aromatic hydrocarbons catabolism</keyword>
<reference evidence="15 16" key="1">
    <citation type="submission" date="2018-08" db="EMBL/GenBank/DDBJ databases">
        <title>Thalassotalea euphylliae genome.</title>
        <authorList>
            <person name="Summers S."/>
            <person name="Rice S.A."/>
            <person name="Freckelton M.L."/>
            <person name="Nedved B.T."/>
            <person name="Hadfield M.G."/>
        </authorList>
    </citation>
    <scope>NUCLEOTIDE SEQUENCE [LARGE SCALE GENOMIC DNA]</scope>
    <source>
        <strain evidence="15 16">H1</strain>
    </source>
</reference>
<dbReference type="Gene3D" id="3.30.70.260">
    <property type="match status" value="1"/>
</dbReference>
<name>A0A3E0TT33_9GAMM</name>
<dbReference type="Pfam" id="PF00158">
    <property type="entry name" value="Sigma54_activat"/>
    <property type="match status" value="1"/>
</dbReference>
<dbReference type="PROSITE" id="PS50112">
    <property type="entry name" value="PAS"/>
    <property type="match status" value="1"/>
</dbReference>
<comment type="subcellular location">
    <subcellularLocation>
        <location evidence="1">Cytoplasm</location>
    </subcellularLocation>
</comment>
<evidence type="ECO:0000256" key="10">
    <source>
        <dbReference type="ARBA" id="ARBA00023163"/>
    </source>
</evidence>
<dbReference type="PROSITE" id="PS00676">
    <property type="entry name" value="SIGMA54_INTERACT_2"/>
    <property type="match status" value="1"/>
</dbReference>
<evidence type="ECO:0000256" key="2">
    <source>
        <dbReference type="ARBA" id="ARBA00022490"/>
    </source>
</evidence>
<dbReference type="PROSITE" id="PS00675">
    <property type="entry name" value="SIGMA54_INTERACT_1"/>
    <property type="match status" value="1"/>
</dbReference>
<dbReference type="InterPro" id="IPR058031">
    <property type="entry name" value="AAA_lid_NorR"/>
</dbReference>
<dbReference type="GO" id="GO:0006355">
    <property type="term" value="P:regulation of DNA-templated transcription"/>
    <property type="evidence" value="ECO:0007669"/>
    <property type="project" value="InterPro"/>
</dbReference>
<evidence type="ECO:0000313" key="15">
    <source>
        <dbReference type="EMBL" id="REL27584.1"/>
    </source>
</evidence>
<evidence type="ECO:0000256" key="11">
    <source>
        <dbReference type="ARBA" id="ARBA00029500"/>
    </source>
</evidence>
<dbReference type="NCBIfam" id="NF008085">
    <property type="entry name" value="PRK10820.1"/>
    <property type="match status" value="1"/>
</dbReference>
<dbReference type="EMBL" id="QUOU01000001">
    <property type="protein sequence ID" value="REL27584.1"/>
    <property type="molecule type" value="Genomic_DNA"/>
</dbReference>
<keyword evidence="8" id="KW-0238">DNA-binding</keyword>
<keyword evidence="10" id="KW-0804">Transcription</keyword>
<dbReference type="GO" id="GO:0005524">
    <property type="term" value="F:ATP binding"/>
    <property type="evidence" value="ECO:0007669"/>
    <property type="project" value="UniProtKB-KW"/>
</dbReference>
<dbReference type="NCBIfam" id="TIGR04381">
    <property type="entry name" value="HTH_TypR"/>
    <property type="match status" value="1"/>
</dbReference>
<dbReference type="InterPro" id="IPR000014">
    <property type="entry name" value="PAS"/>
</dbReference>
<dbReference type="InterPro" id="IPR025943">
    <property type="entry name" value="Sigma_54_int_dom_ATP-bd_2"/>
</dbReference>
<dbReference type="OrthoDB" id="9804019at2"/>
<dbReference type="SUPFAM" id="SSF52540">
    <property type="entry name" value="P-loop containing nucleoside triphosphate hydrolases"/>
    <property type="match status" value="1"/>
</dbReference>
<dbReference type="InterPro" id="IPR002912">
    <property type="entry name" value="ACT_dom"/>
</dbReference>
<proteinExistence type="predicted"/>
<dbReference type="InterPro" id="IPR009057">
    <property type="entry name" value="Homeodomain-like_sf"/>
</dbReference>
<dbReference type="Gene3D" id="1.10.8.60">
    <property type="match status" value="1"/>
</dbReference>
<dbReference type="PROSITE" id="PS51671">
    <property type="entry name" value="ACT"/>
    <property type="match status" value="1"/>
</dbReference>
<keyword evidence="3" id="KW-0678">Repressor</keyword>
<dbReference type="Pfam" id="PF25601">
    <property type="entry name" value="AAA_lid_14"/>
    <property type="match status" value="1"/>
</dbReference>
<dbReference type="PANTHER" id="PTHR32071">
    <property type="entry name" value="TRANSCRIPTIONAL REGULATORY PROTEIN"/>
    <property type="match status" value="1"/>
</dbReference>
<dbReference type="InterPro" id="IPR035965">
    <property type="entry name" value="PAS-like_dom_sf"/>
</dbReference>
<dbReference type="InterPro" id="IPR030828">
    <property type="entry name" value="HTH_TyrR"/>
</dbReference>
<dbReference type="Gene3D" id="3.30.450.20">
    <property type="entry name" value="PAS domain"/>
    <property type="match status" value="1"/>
</dbReference>
<dbReference type="PANTHER" id="PTHR32071:SF3">
    <property type="entry name" value="HTH-TYPE TRANSCRIPTIONAL REGULATORY PROTEIN TYRR"/>
    <property type="match status" value="1"/>
</dbReference>
<dbReference type="GO" id="GO:0005737">
    <property type="term" value="C:cytoplasm"/>
    <property type="evidence" value="ECO:0007669"/>
    <property type="project" value="UniProtKB-SubCell"/>
</dbReference>
<keyword evidence="2" id="KW-0963">Cytoplasm</keyword>
<dbReference type="PROSITE" id="PS00688">
    <property type="entry name" value="SIGMA54_INTERACT_3"/>
    <property type="match status" value="1"/>
</dbReference>
<sequence length="517" mass="57980">MRLEIVCEDRVGIAQQVLGVFVEHKINIKGIDAVTETGHIFVHIPDLDFSELQTFMPQLRLIEGVKDVKTTPFMPSERERNELATLIRTFPDPFISIDTRGNIRGVNEVALGIIGEDLKAIVGEPASQWIKGFNIARWLESGDVLAQTQRIKFKDDDFVADILPISIFDEQGKPVMAGAVFILKSEARLGQQISAFKQHNDSNFVGIQASSSAMRKVVREAKRMSLLDSSMLIVGETGVGKELIAKACHQASDRAEHPFMALNCASLPDDVAETELFGCGAQADTAHKKGLFETADGGTIFLDEVGEMSPKLQIKLLRVIEDGSFRRVDDEQEINVNVRFISSTNKDLLSLVAQGEFREDLYYRLNVLGLNLPPLRDRRADILPLAEHFISKAAQMTGKYNVKVSEDCRDFIEHYPWPGNVRQLENVLIRAVSLLESNVLETELLQLPSYTREHGYLEQEFEGTLDQAVKEYEADILRKLFPAYPSSRQLAKKLGLSHTAIANKLREYDINKKTVKI</sequence>
<gene>
    <name evidence="15" type="primary">tyrR</name>
    <name evidence="15" type="ORF">DXX93_14125</name>
</gene>
<keyword evidence="6" id="KW-0067">ATP-binding</keyword>
<dbReference type="SUPFAM" id="SSF55785">
    <property type="entry name" value="PYP-like sensor domain (PAS domain)"/>
    <property type="match status" value="1"/>
</dbReference>